<sequence>MSFSYQNHSLIENLSLDTFPLCILILGLVEFFLLHIIKFFSRSQSLVQSPLGLYDNLKVQAAGKKNQRIELSNQLSSSFTEKIEDGNLCREDVDMVMERLGISCNPQGQGKKLEERWGSSDLSNLFEEEPSLDEVKGAFDVFDENRDGFIEATELQRVLCALGFKDGLEIENCSKLIAAFDENADGRIDFSEFVKLMENSFC</sequence>
<dbReference type="EMBL" id="GHES01006426">
    <property type="protein sequence ID" value="MPA36985.1"/>
    <property type="molecule type" value="Transcribed_RNA"/>
</dbReference>
<keyword evidence="2" id="KW-0677">Repeat</keyword>
<dbReference type="InterPro" id="IPR039647">
    <property type="entry name" value="EF_hand_pair_protein_CML-like"/>
</dbReference>
<proteinExistence type="predicted"/>
<dbReference type="PROSITE" id="PS00018">
    <property type="entry name" value="EF_HAND_1"/>
    <property type="match status" value="2"/>
</dbReference>
<evidence type="ECO:0000256" key="1">
    <source>
        <dbReference type="ARBA" id="ARBA00022723"/>
    </source>
</evidence>
<feature type="domain" description="EF-hand" evidence="5">
    <location>
        <begin position="168"/>
        <end position="202"/>
    </location>
</feature>
<dbReference type="SUPFAM" id="SSF47473">
    <property type="entry name" value="EF-hand"/>
    <property type="match status" value="1"/>
</dbReference>
<dbReference type="InterPro" id="IPR018247">
    <property type="entry name" value="EF_Hand_1_Ca_BS"/>
</dbReference>
<organism evidence="6">
    <name type="scientific">Davidia involucrata</name>
    <name type="common">Dove tree</name>
    <dbReference type="NCBI Taxonomy" id="16924"/>
    <lineage>
        <taxon>Eukaryota</taxon>
        <taxon>Viridiplantae</taxon>
        <taxon>Streptophyta</taxon>
        <taxon>Embryophyta</taxon>
        <taxon>Tracheophyta</taxon>
        <taxon>Spermatophyta</taxon>
        <taxon>Magnoliopsida</taxon>
        <taxon>eudicotyledons</taxon>
        <taxon>Gunneridae</taxon>
        <taxon>Pentapetalae</taxon>
        <taxon>asterids</taxon>
        <taxon>Cornales</taxon>
        <taxon>Nyssaceae</taxon>
        <taxon>Davidia</taxon>
    </lineage>
</organism>
<keyword evidence="1" id="KW-0479">Metal-binding</keyword>
<dbReference type="CDD" id="cd00051">
    <property type="entry name" value="EFh"/>
    <property type="match status" value="1"/>
</dbReference>
<dbReference type="AlphaFoldDB" id="A0A5B6YZ17"/>
<keyword evidence="4" id="KW-0472">Membrane</keyword>
<keyword evidence="4" id="KW-0812">Transmembrane</keyword>
<dbReference type="Gene3D" id="1.10.238.10">
    <property type="entry name" value="EF-hand"/>
    <property type="match status" value="1"/>
</dbReference>
<dbReference type="InterPro" id="IPR002048">
    <property type="entry name" value="EF_hand_dom"/>
</dbReference>
<dbReference type="PROSITE" id="PS50222">
    <property type="entry name" value="EF_HAND_2"/>
    <property type="match status" value="2"/>
</dbReference>
<evidence type="ECO:0000313" key="6">
    <source>
        <dbReference type="EMBL" id="MPA36985.1"/>
    </source>
</evidence>
<feature type="transmembrane region" description="Helical" evidence="4">
    <location>
        <begin position="18"/>
        <end position="37"/>
    </location>
</feature>
<dbReference type="SMART" id="SM00054">
    <property type="entry name" value="EFh"/>
    <property type="match status" value="2"/>
</dbReference>
<evidence type="ECO:0000259" key="5">
    <source>
        <dbReference type="PROSITE" id="PS50222"/>
    </source>
</evidence>
<protein>
    <submittedName>
        <fullName evidence="6">Putative calcium-binding protein CML45 isoform X1</fullName>
    </submittedName>
</protein>
<evidence type="ECO:0000256" key="2">
    <source>
        <dbReference type="ARBA" id="ARBA00022737"/>
    </source>
</evidence>
<accession>A0A5B6YZ17</accession>
<evidence type="ECO:0000256" key="3">
    <source>
        <dbReference type="ARBA" id="ARBA00022837"/>
    </source>
</evidence>
<dbReference type="Pfam" id="PF13499">
    <property type="entry name" value="EF-hand_7"/>
    <property type="match status" value="1"/>
</dbReference>
<dbReference type="InterPro" id="IPR011992">
    <property type="entry name" value="EF-hand-dom_pair"/>
</dbReference>
<gene>
    <name evidence="6" type="ORF">Din_006426</name>
</gene>
<dbReference type="GO" id="GO:0005509">
    <property type="term" value="F:calcium ion binding"/>
    <property type="evidence" value="ECO:0007669"/>
    <property type="project" value="InterPro"/>
</dbReference>
<evidence type="ECO:0000256" key="4">
    <source>
        <dbReference type="SAM" id="Phobius"/>
    </source>
</evidence>
<name>A0A5B6YZ17_DAVIN</name>
<keyword evidence="4" id="KW-1133">Transmembrane helix</keyword>
<feature type="domain" description="EF-hand" evidence="5">
    <location>
        <begin position="130"/>
        <end position="165"/>
    </location>
</feature>
<dbReference type="PANTHER" id="PTHR10891">
    <property type="entry name" value="EF-HAND CALCIUM-BINDING DOMAIN CONTAINING PROTEIN"/>
    <property type="match status" value="1"/>
</dbReference>
<dbReference type="FunFam" id="1.10.238.10:FF:000302">
    <property type="entry name" value="Probable calcium-binding protein CML46"/>
    <property type="match status" value="1"/>
</dbReference>
<reference evidence="6" key="1">
    <citation type="submission" date="2019-08" db="EMBL/GenBank/DDBJ databases">
        <title>Reference gene set and small RNA set construction with multiple tissues from Davidia involucrata Baill.</title>
        <authorList>
            <person name="Yang H."/>
            <person name="Zhou C."/>
            <person name="Li G."/>
            <person name="Wang J."/>
            <person name="Gao P."/>
            <person name="Wang M."/>
            <person name="Wang R."/>
            <person name="Zhao Y."/>
        </authorList>
    </citation>
    <scope>NUCLEOTIDE SEQUENCE</scope>
    <source>
        <tissue evidence="6">Mixed with DoveR01_LX</tissue>
    </source>
</reference>
<keyword evidence="3" id="KW-0106">Calcium</keyword>